<reference evidence="1" key="1">
    <citation type="submission" date="2020-11" db="EMBL/GenBank/DDBJ databases">
        <authorList>
            <person name="Kim M.K."/>
        </authorList>
    </citation>
    <scope>NUCLEOTIDE SEQUENCE</scope>
    <source>
        <strain evidence="1">BT350</strain>
    </source>
</reference>
<evidence type="ECO:0000313" key="2">
    <source>
        <dbReference type="Proteomes" id="UP000599312"/>
    </source>
</evidence>
<dbReference type="RefSeq" id="WP_196272432.1">
    <property type="nucleotide sequence ID" value="NZ_JADQDO010000006.1"/>
</dbReference>
<name>A0A931BP69_9HYPH</name>
<dbReference type="EMBL" id="JADQDO010000006">
    <property type="protein sequence ID" value="MBF9234446.1"/>
    <property type="molecule type" value="Genomic_DNA"/>
</dbReference>
<protein>
    <submittedName>
        <fullName evidence="1">Uncharacterized protein</fullName>
    </submittedName>
</protein>
<dbReference type="Pfam" id="PF24389">
    <property type="entry name" value="ORC-CDC6-like"/>
    <property type="match status" value="1"/>
</dbReference>
<dbReference type="AlphaFoldDB" id="A0A931BP69"/>
<sequence>MVNRLNPFRPTRWEHQREDFRLIWFTKTAEQLDSEKSIYVRGSRGSGKTTLLKSICWEDLTNNVSLKMQRTLADFSHIGIYVRFPDHLSSSLSSRAWKAAFDKPEVADWEFHKYFSLIVEITCIERMLHACHQLRLSRNISQSPAHELRFVDDVLEEFPALSIFVGVRPKTFLELSRLLRSIARAMNEAAGRGTFRELQAQLPAREPGELLAYASERLANGIRLVNPRGERQPGFRFCLDDCEVLDPLQQKSINTLVRISRFPISWVVSYVGAFFESTETFIDQQPLTEADRKVISLDSRNEDDFRELCQAVVSLRLLFSVSENVRNTNKSDNISDFFPLPVRLGRRDVNDMAAVMLQRSTSPIADELVRAASTLKDKLIEISKRHRTRLTKEGTALPIYESYLLLLWQGREDAFKTSFSPDDEKKLLELAPRLVEPAFEAWLRRKQRGALLQLAAVLGFRRLPLGGANVATSLADGSIRDFLEILGEIYESYTRRQKLDKSDQGSLDRFATSRTQIGWDIQADGIASASSSYHSSVSSRAELDSDIVMRLLDGLGYYTSILQSAPDDPAVLGRAERGVFTVRFSRPEIISPGDVTSDRERAVWRAIRQAEIAGYLRTIEVKFHDGTDAQEPEDQRGRTITFRLHRRFSPHYRFSFRGAYEQVVVTPKELWPLCDRQAPADARAWAEAMATRSVVGNGSQLPLPLGGDQDDE</sequence>
<evidence type="ECO:0000313" key="1">
    <source>
        <dbReference type="EMBL" id="MBF9234446.1"/>
    </source>
</evidence>
<gene>
    <name evidence="1" type="ORF">I2H38_13785</name>
</gene>
<accession>A0A931BP69</accession>
<comment type="caution">
    <text evidence="1">The sequence shown here is derived from an EMBL/GenBank/DDBJ whole genome shotgun (WGS) entry which is preliminary data.</text>
</comment>
<dbReference type="InterPro" id="IPR056955">
    <property type="entry name" value="ORC-CDC6-like"/>
</dbReference>
<proteinExistence type="predicted"/>
<keyword evidence="2" id="KW-1185">Reference proteome</keyword>
<organism evidence="1 2">
    <name type="scientific">Microvirga alba</name>
    <dbReference type="NCBI Taxonomy" id="2791025"/>
    <lineage>
        <taxon>Bacteria</taxon>
        <taxon>Pseudomonadati</taxon>
        <taxon>Pseudomonadota</taxon>
        <taxon>Alphaproteobacteria</taxon>
        <taxon>Hyphomicrobiales</taxon>
        <taxon>Methylobacteriaceae</taxon>
        <taxon>Microvirga</taxon>
    </lineage>
</organism>
<dbReference type="Proteomes" id="UP000599312">
    <property type="component" value="Unassembled WGS sequence"/>
</dbReference>